<dbReference type="InterPro" id="IPR046532">
    <property type="entry name" value="DUF6597"/>
</dbReference>
<evidence type="ECO:0000256" key="1">
    <source>
        <dbReference type="ARBA" id="ARBA00023015"/>
    </source>
</evidence>
<dbReference type="GO" id="GO:0043565">
    <property type="term" value="F:sequence-specific DNA binding"/>
    <property type="evidence" value="ECO:0007669"/>
    <property type="project" value="InterPro"/>
</dbReference>
<dbReference type="Proteomes" id="UP000317199">
    <property type="component" value="Chromosome"/>
</dbReference>
<dbReference type="EMBL" id="CP041242">
    <property type="protein sequence ID" value="QDH70753.1"/>
    <property type="molecule type" value="Genomic_DNA"/>
</dbReference>
<dbReference type="PANTHER" id="PTHR46796:SF15">
    <property type="entry name" value="BLL1074 PROTEIN"/>
    <property type="match status" value="1"/>
</dbReference>
<sequence length="267" mass="28417">MARACPDAALQPYVETLWVSAGEAARAPREHSLPSGAMHLAIRLDAPLRLYAGSADTVGHEVSQAVIGGVRMGHCIKDTSTPGRSVGAVLRPGAARALFGCSAAELAGRHLPLDQVWGSEAGLLLERLQAEADPSRQLDLFAAALRARLRPVGALHPQIAQALHDLARAGSVADAVAASGHSHRHFIARFREATGLPPKAYARLRRFRRALRMLARGGALAEVAFAAGYSDQAHFSREFRELSGVTPRAYRAARPDAAHHLPVGAVR</sequence>
<dbReference type="Gene3D" id="1.10.10.60">
    <property type="entry name" value="Homeodomain-like"/>
    <property type="match status" value="1"/>
</dbReference>
<reference evidence="5 6" key="1">
    <citation type="submission" date="2019-06" db="EMBL/GenBank/DDBJ databases">
        <title>Lysobacter alkalisoli sp. nov. isolated from saline-alkali soil.</title>
        <authorList>
            <person name="Sun J.-Q."/>
            <person name="Xu L."/>
        </authorList>
    </citation>
    <scope>NUCLEOTIDE SEQUENCE [LARGE SCALE GENOMIC DNA]</scope>
    <source>
        <strain evidence="5 6">SJ-36</strain>
    </source>
</reference>
<organism evidence="5 6">
    <name type="scientific">Marilutibacter alkalisoli</name>
    <dbReference type="NCBI Taxonomy" id="2591633"/>
    <lineage>
        <taxon>Bacteria</taxon>
        <taxon>Pseudomonadati</taxon>
        <taxon>Pseudomonadota</taxon>
        <taxon>Gammaproteobacteria</taxon>
        <taxon>Lysobacterales</taxon>
        <taxon>Lysobacteraceae</taxon>
        <taxon>Marilutibacter</taxon>
    </lineage>
</organism>
<dbReference type="InterPro" id="IPR020449">
    <property type="entry name" value="Tscrpt_reg_AraC-type_HTH"/>
</dbReference>
<dbReference type="RefSeq" id="WP_141624085.1">
    <property type="nucleotide sequence ID" value="NZ_CP041242.1"/>
</dbReference>
<evidence type="ECO:0000313" key="6">
    <source>
        <dbReference type="Proteomes" id="UP000317199"/>
    </source>
</evidence>
<keyword evidence="2" id="KW-0238">DNA-binding</keyword>
<protein>
    <submittedName>
        <fullName evidence="5">Helix-turn-helix transcriptional regulator</fullName>
    </submittedName>
</protein>
<dbReference type="InterPro" id="IPR009057">
    <property type="entry name" value="Homeodomain-like_sf"/>
</dbReference>
<evidence type="ECO:0000256" key="2">
    <source>
        <dbReference type="ARBA" id="ARBA00023125"/>
    </source>
</evidence>
<dbReference type="AlphaFoldDB" id="A0A514BTN5"/>
<dbReference type="PROSITE" id="PS01124">
    <property type="entry name" value="HTH_ARAC_FAMILY_2"/>
    <property type="match status" value="1"/>
</dbReference>
<dbReference type="PRINTS" id="PR00032">
    <property type="entry name" value="HTHARAC"/>
</dbReference>
<evidence type="ECO:0000256" key="3">
    <source>
        <dbReference type="ARBA" id="ARBA00023163"/>
    </source>
</evidence>
<name>A0A514BTN5_9GAMM</name>
<keyword evidence="3" id="KW-0804">Transcription</keyword>
<evidence type="ECO:0000259" key="4">
    <source>
        <dbReference type="PROSITE" id="PS01124"/>
    </source>
</evidence>
<dbReference type="Pfam" id="PF20240">
    <property type="entry name" value="DUF6597"/>
    <property type="match status" value="1"/>
</dbReference>
<feature type="domain" description="HTH araC/xylS-type" evidence="4">
    <location>
        <begin position="165"/>
        <end position="253"/>
    </location>
</feature>
<dbReference type="SUPFAM" id="SSF46689">
    <property type="entry name" value="Homeodomain-like"/>
    <property type="match status" value="1"/>
</dbReference>
<evidence type="ECO:0000313" key="5">
    <source>
        <dbReference type="EMBL" id="QDH70753.1"/>
    </source>
</evidence>
<dbReference type="SMART" id="SM00342">
    <property type="entry name" value="HTH_ARAC"/>
    <property type="match status" value="1"/>
</dbReference>
<keyword evidence="1" id="KW-0805">Transcription regulation</keyword>
<dbReference type="InterPro" id="IPR050204">
    <property type="entry name" value="AraC_XylS_family_regulators"/>
</dbReference>
<dbReference type="GO" id="GO:0003700">
    <property type="term" value="F:DNA-binding transcription factor activity"/>
    <property type="evidence" value="ECO:0007669"/>
    <property type="project" value="InterPro"/>
</dbReference>
<dbReference type="InterPro" id="IPR018060">
    <property type="entry name" value="HTH_AraC"/>
</dbReference>
<keyword evidence="6" id="KW-1185">Reference proteome</keyword>
<dbReference type="KEGG" id="lyj:FKV23_12175"/>
<dbReference type="Pfam" id="PF12833">
    <property type="entry name" value="HTH_18"/>
    <property type="match status" value="1"/>
</dbReference>
<accession>A0A514BTN5</accession>
<proteinExistence type="predicted"/>
<dbReference type="PANTHER" id="PTHR46796">
    <property type="entry name" value="HTH-TYPE TRANSCRIPTIONAL ACTIVATOR RHAS-RELATED"/>
    <property type="match status" value="1"/>
</dbReference>
<gene>
    <name evidence="5" type="ORF">FKV23_12175</name>
</gene>
<dbReference type="OrthoDB" id="9809338at2"/>